<gene>
    <name evidence="1" type="ORF">SLEP1_g31536</name>
</gene>
<comment type="caution">
    <text evidence="1">The sequence shown here is derived from an EMBL/GenBank/DDBJ whole genome shotgun (WGS) entry which is preliminary data.</text>
</comment>
<sequence>MKGKKVRWGCCSNPDLGVSQTQIWVSQIWVCHERMRRKAVARQSTNEEERLRGCDEGCG</sequence>
<organism evidence="1 2">
    <name type="scientific">Rubroshorea leprosula</name>
    <dbReference type="NCBI Taxonomy" id="152421"/>
    <lineage>
        <taxon>Eukaryota</taxon>
        <taxon>Viridiplantae</taxon>
        <taxon>Streptophyta</taxon>
        <taxon>Embryophyta</taxon>
        <taxon>Tracheophyta</taxon>
        <taxon>Spermatophyta</taxon>
        <taxon>Magnoliopsida</taxon>
        <taxon>eudicotyledons</taxon>
        <taxon>Gunneridae</taxon>
        <taxon>Pentapetalae</taxon>
        <taxon>rosids</taxon>
        <taxon>malvids</taxon>
        <taxon>Malvales</taxon>
        <taxon>Dipterocarpaceae</taxon>
        <taxon>Rubroshorea</taxon>
    </lineage>
</organism>
<name>A0AAV5KAW9_9ROSI</name>
<reference evidence="1 2" key="1">
    <citation type="journal article" date="2021" name="Commun. Biol.">
        <title>The genome of Shorea leprosula (Dipterocarpaceae) highlights the ecological relevance of drought in aseasonal tropical rainforests.</title>
        <authorList>
            <person name="Ng K.K.S."/>
            <person name="Kobayashi M.J."/>
            <person name="Fawcett J.A."/>
            <person name="Hatakeyama M."/>
            <person name="Paape T."/>
            <person name="Ng C.H."/>
            <person name="Ang C.C."/>
            <person name="Tnah L.H."/>
            <person name="Lee C.T."/>
            <person name="Nishiyama T."/>
            <person name="Sese J."/>
            <person name="O'Brien M.J."/>
            <person name="Copetti D."/>
            <person name="Mohd Noor M.I."/>
            <person name="Ong R.C."/>
            <person name="Putra M."/>
            <person name="Sireger I.Z."/>
            <person name="Indrioko S."/>
            <person name="Kosugi Y."/>
            <person name="Izuno A."/>
            <person name="Isagi Y."/>
            <person name="Lee S.L."/>
            <person name="Shimizu K.K."/>
        </authorList>
    </citation>
    <scope>NUCLEOTIDE SEQUENCE [LARGE SCALE GENOMIC DNA]</scope>
    <source>
        <strain evidence="1">214</strain>
    </source>
</reference>
<dbReference type="Proteomes" id="UP001054252">
    <property type="component" value="Unassembled WGS sequence"/>
</dbReference>
<evidence type="ECO:0000313" key="1">
    <source>
        <dbReference type="EMBL" id="GKV21566.1"/>
    </source>
</evidence>
<dbReference type="EMBL" id="BPVZ01000058">
    <property type="protein sequence ID" value="GKV21566.1"/>
    <property type="molecule type" value="Genomic_DNA"/>
</dbReference>
<keyword evidence="2" id="KW-1185">Reference proteome</keyword>
<protein>
    <submittedName>
        <fullName evidence="1">Uncharacterized protein</fullName>
    </submittedName>
</protein>
<accession>A0AAV5KAW9</accession>
<proteinExistence type="predicted"/>
<evidence type="ECO:0000313" key="2">
    <source>
        <dbReference type="Proteomes" id="UP001054252"/>
    </source>
</evidence>
<dbReference type="AlphaFoldDB" id="A0AAV5KAW9"/>